<name>A0A165Z817_METOA</name>
<comment type="caution">
    <text evidence="2">The sequence shown here is derived from an EMBL/GenBank/DDBJ whole genome shotgun (WGS) entry which is preliminary data.</text>
</comment>
<dbReference type="Proteomes" id="UP000077428">
    <property type="component" value="Unassembled WGS sequence"/>
</dbReference>
<sequence>MQKEFGERRNYSEIQRRIREHILIADSGYFSTENLYCLFINKINALIMPKKLSEDHNNKLRQENEQKEKRKDSSKKDFERVKNGYICPTGRFMRLTKVKPIKHRKPHKDDGLPDNCRKKRYFFETYSCKGCSNIENCKNKTLVIQSTDLNFEITEKFLDKRRNIHYSSRFSRSEGINGFLKGDNGVLKLIGTTDNAVNNEIQLRNTIYNLTRLINLKDTAY</sequence>
<reference evidence="3" key="1">
    <citation type="journal article" date="2016" name="Genome Announc.">
        <title>Draft Genome Sequences of Methanobrevibacter curvatus DSM11111, Methanobrevibacter cuticularis DSM11139, Methanobrevibacter filiformis DSM11501, and Methanobrevibacter oralis DSM7256.</title>
        <authorList>
            <person name="Poehlein A."/>
            <person name="Seedorf H."/>
        </authorList>
    </citation>
    <scope>NUCLEOTIDE SEQUENCE [LARGE SCALE GENOMIC DNA]</scope>
    <source>
        <strain evidence="3">DSM 7256 / JCM 30027 / ZR</strain>
    </source>
</reference>
<keyword evidence="1" id="KW-0175">Coiled coil</keyword>
<dbReference type="PANTHER" id="PTHR33408:SF2">
    <property type="entry name" value="TRANSPOSASE DDE DOMAIN-CONTAINING PROTEIN"/>
    <property type="match status" value="1"/>
</dbReference>
<dbReference type="PATRIC" id="fig|66851.6.peg.2060"/>
<feature type="coiled-coil region" evidence="1">
    <location>
        <begin position="50"/>
        <end position="77"/>
    </location>
</feature>
<protein>
    <submittedName>
        <fullName evidence="2">Transposase DDE domain protein</fullName>
    </submittedName>
</protein>
<evidence type="ECO:0000313" key="3">
    <source>
        <dbReference type="Proteomes" id="UP000077428"/>
    </source>
</evidence>
<evidence type="ECO:0000256" key="1">
    <source>
        <dbReference type="SAM" id="Coils"/>
    </source>
</evidence>
<proteinExistence type="predicted"/>
<dbReference type="PANTHER" id="PTHR33408">
    <property type="entry name" value="TRANSPOSASE"/>
    <property type="match status" value="1"/>
</dbReference>
<keyword evidence="3" id="KW-1185">Reference proteome</keyword>
<dbReference type="RefSeq" id="WP_063720581.1">
    <property type="nucleotide sequence ID" value="NZ_LWMU01000117.1"/>
</dbReference>
<dbReference type="STRING" id="66851.MBORA_18840"/>
<gene>
    <name evidence="2" type="ORF">MBORA_18840</name>
</gene>
<organism evidence="2 3">
    <name type="scientific">Methanobrevibacter oralis</name>
    <dbReference type="NCBI Taxonomy" id="66851"/>
    <lineage>
        <taxon>Archaea</taxon>
        <taxon>Methanobacteriati</taxon>
        <taxon>Methanobacteriota</taxon>
        <taxon>Methanomada group</taxon>
        <taxon>Methanobacteria</taxon>
        <taxon>Methanobacteriales</taxon>
        <taxon>Methanobacteriaceae</taxon>
        <taxon>Methanobrevibacter</taxon>
    </lineage>
</organism>
<evidence type="ECO:0000313" key="2">
    <source>
        <dbReference type="EMBL" id="KZX10369.1"/>
    </source>
</evidence>
<dbReference type="AlphaFoldDB" id="A0A165Z817"/>
<accession>A0A165Z817</accession>
<dbReference type="EMBL" id="LWMU01000117">
    <property type="protein sequence ID" value="KZX10369.1"/>
    <property type="molecule type" value="Genomic_DNA"/>
</dbReference>